<evidence type="ECO:0000259" key="8">
    <source>
        <dbReference type="SMART" id="SM00856"/>
    </source>
</evidence>
<dbReference type="EMBL" id="JACGWN010000243">
    <property type="protein sequence ID" value="KAL0381927.1"/>
    <property type="molecule type" value="Genomic_DNA"/>
</dbReference>
<feature type="domain" description="Pectinesterase inhibitor" evidence="8">
    <location>
        <begin position="23"/>
        <end position="183"/>
    </location>
</feature>
<dbReference type="NCBIfam" id="TIGR01614">
    <property type="entry name" value="PME_inhib"/>
    <property type="match status" value="1"/>
</dbReference>
<protein>
    <recommendedName>
        <fullName evidence="3">pectinesterase</fullName>
        <ecNumber evidence="3">3.1.1.11</ecNumber>
    </recommendedName>
</protein>
<evidence type="ECO:0000256" key="4">
    <source>
        <dbReference type="ARBA" id="ARBA00022729"/>
    </source>
</evidence>
<evidence type="ECO:0000256" key="1">
    <source>
        <dbReference type="ARBA" id="ARBA00006027"/>
    </source>
</evidence>
<dbReference type="GO" id="GO:0030599">
    <property type="term" value="F:pectinesterase activity"/>
    <property type="evidence" value="ECO:0007669"/>
    <property type="project" value="UniProtKB-EC"/>
</dbReference>
<comment type="similarity">
    <text evidence="1">In the N-terminal section; belongs to the PMEI family.</text>
</comment>
<dbReference type="SMART" id="SM00856">
    <property type="entry name" value="PMEI"/>
    <property type="match status" value="1"/>
</dbReference>
<keyword evidence="4 7" id="KW-0732">Signal</keyword>
<dbReference type="CDD" id="cd15798">
    <property type="entry name" value="PMEI-like_3"/>
    <property type="match status" value="1"/>
</dbReference>
<dbReference type="GO" id="GO:0004857">
    <property type="term" value="F:enzyme inhibitor activity"/>
    <property type="evidence" value="ECO:0007669"/>
    <property type="project" value="InterPro"/>
</dbReference>
<dbReference type="PANTHER" id="PTHR31080">
    <property type="entry name" value="PECTINESTERASE INHIBITOR-LIKE"/>
    <property type="match status" value="1"/>
</dbReference>
<name>A0AAW2RPD8_9LAMI</name>
<gene>
    <name evidence="9" type="ORF">Slati_4609600</name>
</gene>
<dbReference type="FunFam" id="1.20.140.40:FF:000010">
    <property type="entry name" value="Pectinesterase"/>
    <property type="match status" value="1"/>
</dbReference>
<comment type="caution">
    <text evidence="9">The sequence shown here is derived from an EMBL/GenBank/DDBJ whole genome shotgun (WGS) entry which is preliminary data.</text>
</comment>
<evidence type="ECO:0000256" key="3">
    <source>
        <dbReference type="ARBA" id="ARBA00013229"/>
    </source>
</evidence>
<dbReference type="SUPFAM" id="SSF101148">
    <property type="entry name" value="Plant invertase/pectin methylesterase inhibitor"/>
    <property type="match status" value="1"/>
</dbReference>
<reference evidence="9" key="1">
    <citation type="submission" date="2020-06" db="EMBL/GenBank/DDBJ databases">
        <authorList>
            <person name="Li T."/>
            <person name="Hu X."/>
            <person name="Zhang T."/>
            <person name="Song X."/>
            <person name="Zhang H."/>
            <person name="Dai N."/>
            <person name="Sheng W."/>
            <person name="Hou X."/>
            <person name="Wei L."/>
        </authorList>
    </citation>
    <scope>NUCLEOTIDE SEQUENCE</scope>
    <source>
        <strain evidence="9">KEN1</strain>
        <tissue evidence="9">Leaf</tissue>
    </source>
</reference>
<keyword evidence="5" id="KW-1015">Disulfide bond</keyword>
<evidence type="ECO:0000256" key="6">
    <source>
        <dbReference type="ARBA" id="ARBA00023180"/>
    </source>
</evidence>
<comment type="similarity">
    <text evidence="2">In the C-terminal section; belongs to the pectinesterase family.</text>
</comment>
<accession>A0AAW2RPD8</accession>
<organism evidence="9">
    <name type="scientific">Sesamum latifolium</name>
    <dbReference type="NCBI Taxonomy" id="2727402"/>
    <lineage>
        <taxon>Eukaryota</taxon>
        <taxon>Viridiplantae</taxon>
        <taxon>Streptophyta</taxon>
        <taxon>Embryophyta</taxon>
        <taxon>Tracheophyta</taxon>
        <taxon>Spermatophyta</taxon>
        <taxon>Magnoliopsida</taxon>
        <taxon>eudicotyledons</taxon>
        <taxon>Gunneridae</taxon>
        <taxon>Pentapetalae</taxon>
        <taxon>asterids</taxon>
        <taxon>lamiids</taxon>
        <taxon>Lamiales</taxon>
        <taxon>Pedaliaceae</taxon>
        <taxon>Sesamum</taxon>
    </lineage>
</organism>
<sequence length="207" mass="22841">MTILPPFFLLILTFSSYTSLALNATDFIRTNCQITLYPQLCYHSLAGYANAVQQDPARLARVAVALSLSRAKSMTLYVANLSRQADYTADPRAVSALHDCFTLLGDAVDQIRGSVKQMRRLKSGAGEELRFQLSNVQTWMSAALTNEDTCVDGFEDVEDGALKSDVYDRTLKVKEVTSNALALGETSFVAKVWSHEQTTPFMGELKP</sequence>
<dbReference type="InterPro" id="IPR035513">
    <property type="entry name" value="Invertase/methylesterase_inhib"/>
</dbReference>
<keyword evidence="6" id="KW-0325">Glycoprotein</keyword>
<reference evidence="9" key="2">
    <citation type="journal article" date="2024" name="Plant">
        <title>Genomic evolution and insights into agronomic trait innovations of Sesamum species.</title>
        <authorList>
            <person name="Miao H."/>
            <person name="Wang L."/>
            <person name="Qu L."/>
            <person name="Liu H."/>
            <person name="Sun Y."/>
            <person name="Le M."/>
            <person name="Wang Q."/>
            <person name="Wei S."/>
            <person name="Zheng Y."/>
            <person name="Lin W."/>
            <person name="Duan Y."/>
            <person name="Cao H."/>
            <person name="Xiong S."/>
            <person name="Wang X."/>
            <person name="Wei L."/>
            <person name="Li C."/>
            <person name="Ma Q."/>
            <person name="Ju M."/>
            <person name="Zhao R."/>
            <person name="Li G."/>
            <person name="Mu C."/>
            <person name="Tian Q."/>
            <person name="Mei H."/>
            <person name="Zhang T."/>
            <person name="Gao T."/>
            <person name="Zhang H."/>
        </authorList>
    </citation>
    <scope>NUCLEOTIDE SEQUENCE</scope>
    <source>
        <strain evidence="9">KEN1</strain>
    </source>
</reference>
<feature type="signal peptide" evidence="7">
    <location>
        <begin position="1"/>
        <end position="21"/>
    </location>
</feature>
<dbReference type="PANTHER" id="PTHR31080:SF64">
    <property type="entry name" value="PLANT INVERTASE_PECTIN METHYLESTERASE INHIBITOR SUPERFAMILY PROTEIN"/>
    <property type="match status" value="1"/>
</dbReference>
<evidence type="ECO:0000313" key="9">
    <source>
        <dbReference type="EMBL" id="KAL0381927.1"/>
    </source>
</evidence>
<evidence type="ECO:0000256" key="2">
    <source>
        <dbReference type="ARBA" id="ARBA00007786"/>
    </source>
</evidence>
<feature type="chain" id="PRO_5043351853" description="pectinesterase" evidence="7">
    <location>
        <begin position="22"/>
        <end position="207"/>
    </location>
</feature>
<dbReference type="InterPro" id="IPR006501">
    <property type="entry name" value="Pectinesterase_inhib_dom"/>
</dbReference>
<evidence type="ECO:0000256" key="5">
    <source>
        <dbReference type="ARBA" id="ARBA00023157"/>
    </source>
</evidence>
<dbReference type="EC" id="3.1.1.11" evidence="3"/>
<dbReference type="InterPro" id="IPR051955">
    <property type="entry name" value="PME_Inhibitor"/>
</dbReference>
<evidence type="ECO:0000256" key="7">
    <source>
        <dbReference type="SAM" id="SignalP"/>
    </source>
</evidence>
<dbReference type="Pfam" id="PF04043">
    <property type="entry name" value="PMEI"/>
    <property type="match status" value="1"/>
</dbReference>
<dbReference type="AlphaFoldDB" id="A0AAW2RPD8"/>
<proteinExistence type="inferred from homology"/>
<dbReference type="Gene3D" id="1.20.140.40">
    <property type="entry name" value="Invertase/pectin methylesterase inhibitor family protein"/>
    <property type="match status" value="1"/>
</dbReference>